<accession>A0A4S8HN62</accession>
<dbReference type="AlphaFoldDB" id="A0A4S8HN62"/>
<organism evidence="1 2">
    <name type="scientific">Niastella caeni</name>
    <dbReference type="NCBI Taxonomy" id="2569763"/>
    <lineage>
        <taxon>Bacteria</taxon>
        <taxon>Pseudomonadati</taxon>
        <taxon>Bacteroidota</taxon>
        <taxon>Chitinophagia</taxon>
        <taxon>Chitinophagales</taxon>
        <taxon>Chitinophagaceae</taxon>
        <taxon>Niastella</taxon>
    </lineage>
</organism>
<proteinExistence type="predicted"/>
<name>A0A4S8HN62_9BACT</name>
<dbReference type="Proteomes" id="UP000306918">
    <property type="component" value="Unassembled WGS sequence"/>
</dbReference>
<reference evidence="1 2" key="1">
    <citation type="submission" date="2019-04" db="EMBL/GenBank/DDBJ databases">
        <title>Niastella caeni sp. nov., isolated from activated sludge.</title>
        <authorList>
            <person name="Sheng M."/>
        </authorList>
    </citation>
    <scope>NUCLEOTIDE SEQUENCE [LARGE SCALE GENOMIC DNA]</scope>
    <source>
        <strain evidence="1 2">HX-2-15</strain>
    </source>
</reference>
<comment type="caution">
    <text evidence="1">The sequence shown here is derived from an EMBL/GenBank/DDBJ whole genome shotgun (WGS) entry which is preliminary data.</text>
</comment>
<feature type="non-terminal residue" evidence="1">
    <location>
        <position position="1"/>
    </location>
</feature>
<evidence type="ECO:0000313" key="1">
    <source>
        <dbReference type="EMBL" id="THU36808.1"/>
    </source>
</evidence>
<sequence length="30" mass="3571">FNAKIKAFRASARGVRDINFFLFRLHKIYA</sequence>
<keyword evidence="2" id="KW-1185">Reference proteome</keyword>
<protein>
    <submittedName>
        <fullName evidence="1">Transposase</fullName>
    </submittedName>
</protein>
<evidence type="ECO:0000313" key="2">
    <source>
        <dbReference type="Proteomes" id="UP000306918"/>
    </source>
</evidence>
<gene>
    <name evidence="1" type="ORF">FAM09_17730</name>
</gene>
<dbReference type="EMBL" id="STFF01000005">
    <property type="protein sequence ID" value="THU36808.1"/>
    <property type="molecule type" value="Genomic_DNA"/>
</dbReference>